<dbReference type="RefSeq" id="WP_254169704.1">
    <property type="nucleotide sequence ID" value="NZ_JAHESF010000054.1"/>
</dbReference>
<feature type="signal peptide" evidence="1">
    <location>
        <begin position="1"/>
        <end position="18"/>
    </location>
</feature>
<dbReference type="PROSITE" id="PS51257">
    <property type="entry name" value="PROKAR_LIPOPROTEIN"/>
    <property type="match status" value="1"/>
</dbReference>
<feature type="chain" id="PRO_5043036197" description="Lipocalin-like domain-containing protein" evidence="1">
    <location>
        <begin position="19"/>
        <end position="142"/>
    </location>
</feature>
<proteinExistence type="predicted"/>
<keyword evidence="3" id="KW-1185">Reference proteome</keyword>
<accession>A0AAP2GSW4</accession>
<name>A0AAP2GSW4_9BACT</name>
<organism evidence="2 3">
    <name type="scientific">Chryseosolibacter histidini</name>
    <dbReference type="NCBI Taxonomy" id="2782349"/>
    <lineage>
        <taxon>Bacteria</taxon>
        <taxon>Pseudomonadati</taxon>
        <taxon>Bacteroidota</taxon>
        <taxon>Cytophagia</taxon>
        <taxon>Cytophagales</taxon>
        <taxon>Chryseotaleaceae</taxon>
        <taxon>Chryseosolibacter</taxon>
    </lineage>
</organism>
<keyword evidence="1" id="KW-0732">Signal</keyword>
<evidence type="ECO:0000313" key="2">
    <source>
        <dbReference type="EMBL" id="MBT1701017.1"/>
    </source>
</evidence>
<protein>
    <recommendedName>
        <fullName evidence="4">Lipocalin-like domain-containing protein</fullName>
    </recommendedName>
</protein>
<evidence type="ECO:0008006" key="4">
    <source>
        <dbReference type="Google" id="ProtNLM"/>
    </source>
</evidence>
<dbReference type="Proteomes" id="UP001319200">
    <property type="component" value="Unassembled WGS sequence"/>
</dbReference>
<sequence>MKNVIISTMLLVVMVVSAAAQSCSVPPPVDKKATLGRWQGNYTQNGEIKTLQVDFQEADEQVVPYVDMKGHGMKNTRFELKICGQKELHLKKVNVDNTTFEFVGKPQGDKITGRLTIRQGDKQLSDEIFTLTRAGQALTAVN</sequence>
<comment type="caution">
    <text evidence="2">The sequence shown here is derived from an EMBL/GenBank/DDBJ whole genome shotgun (WGS) entry which is preliminary data.</text>
</comment>
<reference evidence="2 3" key="1">
    <citation type="submission" date="2021-05" db="EMBL/GenBank/DDBJ databases">
        <title>A Polyphasic approach of four new species of the genus Ohtaekwangia: Ohtaekwangia histidinii sp. nov., Ohtaekwangia cretensis sp. nov., Ohtaekwangia indiensis sp. nov., Ohtaekwangia reichenbachii sp. nov. from diverse environment.</title>
        <authorList>
            <person name="Octaviana S."/>
        </authorList>
    </citation>
    <scope>NUCLEOTIDE SEQUENCE [LARGE SCALE GENOMIC DNA]</scope>
    <source>
        <strain evidence="2 3">PWU4</strain>
    </source>
</reference>
<gene>
    <name evidence="2" type="ORF">KK083_29255</name>
</gene>
<dbReference type="AlphaFoldDB" id="A0AAP2GSW4"/>
<evidence type="ECO:0000313" key="3">
    <source>
        <dbReference type="Proteomes" id="UP001319200"/>
    </source>
</evidence>
<dbReference type="EMBL" id="JAHESF010000054">
    <property type="protein sequence ID" value="MBT1701017.1"/>
    <property type="molecule type" value="Genomic_DNA"/>
</dbReference>
<evidence type="ECO:0000256" key="1">
    <source>
        <dbReference type="SAM" id="SignalP"/>
    </source>
</evidence>